<reference evidence="5 6" key="1">
    <citation type="journal article" date="2016" name="Int. J. Syst. Evol. Microbiol.">
        <title>Pyruvatibacter mobilis gen. nov., sp. nov., a marine bacterium from the culture broth of Picochlorum sp. 122.</title>
        <authorList>
            <person name="Wang G."/>
            <person name="Tang M."/>
            <person name="Wu H."/>
            <person name="Dai S."/>
            <person name="Li T."/>
            <person name="Chen C."/>
            <person name="He H."/>
            <person name="Fan J."/>
            <person name="Xiang W."/>
            <person name="Li X."/>
        </authorList>
    </citation>
    <scope>NUCLEOTIDE SEQUENCE [LARGE SCALE GENOMIC DNA]</scope>
    <source>
        <strain evidence="5 6">GYP-11</strain>
    </source>
</reference>
<dbReference type="NCBIfam" id="TIGR00254">
    <property type="entry name" value="GGDEF"/>
    <property type="match status" value="1"/>
</dbReference>
<evidence type="ECO:0000256" key="1">
    <source>
        <dbReference type="ARBA" id="ARBA00012528"/>
    </source>
</evidence>
<dbReference type="SUPFAM" id="SSF55073">
    <property type="entry name" value="Nucleotide cyclase"/>
    <property type="match status" value="1"/>
</dbReference>
<dbReference type="InterPro" id="IPR013656">
    <property type="entry name" value="PAS_4"/>
</dbReference>
<dbReference type="GO" id="GO:0052621">
    <property type="term" value="F:diguanylate cyclase activity"/>
    <property type="evidence" value="ECO:0007669"/>
    <property type="project" value="UniProtKB-EC"/>
</dbReference>
<proteinExistence type="predicted"/>
<comment type="caution">
    <text evidence="5">The sequence shown here is derived from an EMBL/GenBank/DDBJ whole genome shotgun (WGS) entry which is preliminary data.</text>
</comment>
<organism evidence="5 6">
    <name type="scientific">Pyruvatibacter mobilis</name>
    <dbReference type="NCBI Taxonomy" id="1712261"/>
    <lineage>
        <taxon>Bacteria</taxon>
        <taxon>Pseudomonadati</taxon>
        <taxon>Pseudomonadota</taxon>
        <taxon>Alphaproteobacteria</taxon>
        <taxon>Hyphomicrobiales</taxon>
        <taxon>Parvibaculaceae</taxon>
        <taxon>Pyruvatibacter</taxon>
    </lineage>
</organism>
<dbReference type="InterPro" id="IPR029787">
    <property type="entry name" value="Nucleotide_cyclase"/>
</dbReference>
<name>A0A845QBJ4_9HYPH</name>
<evidence type="ECO:0000259" key="3">
    <source>
        <dbReference type="PROSITE" id="PS50113"/>
    </source>
</evidence>
<dbReference type="Pfam" id="PF08448">
    <property type="entry name" value="PAS_4"/>
    <property type="match status" value="1"/>
</dbReference>
<sequence length="640" mass="70814">MVDTEKARLDALHALNVLETAQEERFDRLTRIAARAFNAPIALVSLVDRDRQWFKSRQGLDVSETPRSLAFCEHAVRSRELVLVPDATKDGRFEDNPLVTGDPNIRFYAGAPLFSSCGRYVLGTLCVIDTIPRLDTEPHLPILEDLAATASHELAAGHAREQMEHALSGLDDERSLHRLVIENMPATLAVINTDLTYKLINQSFSQFSHGKLRPGMRMRDVLGEERFAIIEPYLKRALEGHTVHFEAASTDKDGEPINYEVRYQPNFDAHGNVISITALGTDVTRRRRLESSIAALARMHFGANANLAENSQDALGRVANLLNMRFAGIMRRSPTGQFESTVTHAPDGFQIGGMPVAKHLMRRVVSSGDCVAIEDVKIDPDVSGITPGKFPIRAFAGAPIVVNNEVIGGVGFANTAPHTGKFLDIEIEVVRLAGSIIAREIARTQADEKIASRERELHELATTDPLTNLPNRRELLRRGQCEVDRARRYETTFSIAIMDIDYFKSINDTHGHATGDLTLVETANILKNAIRTVDCVGRIGGEEFALLLPETPANGAYEAMEKVRQAIEAHTYFSKDTDIKISASFGVATHQDGESLEDLMSRADQLLYLAKQSGRNQVRSDLHTRKHLTLLSAGPRKPRS</sequence>
<dbReference type="InterPro" id="IPR000160">
    <property type="entry name" value="GGDEF_dom"/>
</dbReference>
<evidence type="ECO:0000256" key="2">
    <source>
        <dbReference type="ARBA" id="ARBA00034247"/>
    </source>
</evidence>
<dbReference type="Gene3D" id="3.30.450.20">
    <property type="entry name" value="PAS domain"/>
    <property type="match status" value="1"/>
</dbReference>
<dbReference type="InterPro" id="IPR003018">
    <property type="entry name" value="GAF"/>
</dbReference>
<dbReference type="Gene3D" id="3.30.70.270">
    <property type="match status" value="1"/>
</dbReference>
<evidence type="ECO:0000313" key="5">
    <source>
        <dbReference type="EMBL" id="NBG96035.1"/>
    </source>
</evidence>
<dbReference type="OrthoDB" id="315417at2"/>
<dbReference type="Pfam" id="PF13185">
    <property type="entry name" value="GAF_2"/>
    <property type="match status" value="1"/>
</dbReference>
<dbReference type="Proteomes" id="UP000470384">
    <property type="component" value="Unassembled WGS sequence"/>
</dbReference>
<protein>
    <recommendedName>
        <fullName evidence="1">diguanylate cyclase</fullName>
        <ecNumber evidence="1">2.7.7.65</ecNumber>
    </recommendedName>
</protein>
<dbReference type="Gene3D" id="3.30.450.40">
    <property type="match status" value="2"/>
</dbReference>
<keyword evidence="6" id="KW-1185">Reference proteome</keyword>
<comment type="catalytic activity">
    <reaction evidence="2">
        <text>2 GTP = 3',3'-c-di-GMP + 2 diphosphate</text>
        <dbReference type="Rhea" id="RHEA:24898"/>
        <dbReference type="ChEBI" id="CHEBI:33019"/>
        <dbReference type="ChEBI" id="CHEBI:37565"/>
        <dbReference type="ChEBI" id="CHEBI:58805"/>
        <dbReference type="EC" id="2.7.7.65"/>
    </reaction>
</comment>
<dbReference type="InterPro" id="IPR000014">
    <property type="entry name" value="PAS"/>
</dbReference>
<dbReference type="PANTHER" id="PTHR45138">
    <property type="entry name" value="REGULATORY COMPONENTS OF SENSORY TRANSDUCTION SYSTEM"/>
    <property type="match status" value="1"/>
</dbReference>
<dbReference type="EC" id="2.7.7.65" evidence="1"/>
<dbReference type="InterPro" id="IPR000700">
    <property type="entry name" value="PAS-assoc_C"/>
</dbReference>
<evidence type="ECO:0000259" key="4">
    <source>
        <dbReference type="PROSITE" id="PS50887"/>
    </source>
</evidence>
<dbReference type="SMART" id="SM00267">
    <property type="entry name" value="GGDEF"/>
    <property type="match status" value="1"/>
</dbReference>
<dbReference type="SUPFAM" id="SSF55781">
    <property type="entry name" value="GAF domain-like"/>
    <property type="match status" value="2"/>
</dbReference>
<dbReference type="Pfam" id="PF00990">
    <property type="entry name" value="GGDEF"/>
    <property type="match status" value="1"/>
</dbReference>
<dbReference type="PROSITE" id="PS50887">
    <property type="entry name" value="GGDEF"/>
    <property type="match status" value="1"/>
</dbReference>
<dbReference type="InterPro" id="IPR043128">
    <property type="entry name" value="Rev_trsase/Diguanyl_cyclase"/>
</dbReference>
<dbReference type="NCBIfam" id="TIGR00229">
    <property type="entry name" value="sensory_box"/>
    <property type="match status" value="1"/>
</dbReference>
<dbReference type="PROSITE" id="PS50113">
    <property type="entry name" value="PAC"/>
    <property type="match status" value="1"/>
</dbReference>
<dbReference type="FunFam" id="3.30.70.270:FF:000001">
    <property type="entry name" value="Diguanylate cyclase domain protein"/>
    <property type="match status" value="1"/>
</dbReference>
<gene>
    <name evidence="5" type="ORF">GTQ45_09860</name>
</gene>
<dbReference type="InterPro" id="IPR050469">
    <property type="entry name" value="Diguanylate_Cyclase"/>
</dbReference>
<dbReference type="SMART" id="SM00065">
    <property type="entry name" value="GAF"/>
    <property type="match status" value="2"/>
</dbReference>
<dbReference type="InterPro" id="IPR035965">
    <property type="entry name" value="PAS-like_dom_sf"/>
</dbReference>
<dbReference type="AlphaFoldDB" id="A0A845QBJ4"/>
<dbReference type="InterPro" id="IPR029016">
    <property type="entry name" value="GAF-like_dom_sf"/>
</dbReference>
<dbReference type="PANTHER" id="PTHR45138:SF9">
    <property type="entry name" value="DIGUANYLATE CYCLASE DGCM-RELATED"/>
    <property type="match status" value="1"/>
</dbReference>
<feature type="domain" description="GGDEF" evidence="4">
    <location>
        <begin position="491"/>
        <end position="623"/>
    </location>
</feature>
<evidence type="ECO:0000313" key="6">
    <source>
        <dbReference type="Proteomes" id="UP000470384"/>
    </source>
</evidence>
<feature type="domain" description="PAC" evidence="3">
    <location>
        <begin position="241"/>
        <end position="295"/>
    </location>
</feature>
<dbReference type="CDD" id="cd01949">
    <property type="entry name" value="GGDEF"/>
    <property type="match status" value="1"/>
</dbReference>
<dbReference type="SUPFAM" id="SSF55785">
    <property type="entry name" value="PYP-like sensor domain (PAS domain)"/>
    <property type="match status" value="1"/>
</dbReference>
<accession>A0A845QBJ4</accession>
<dbReference type="Pfam" id="PF01590">
    <property type="entry name" value="GAF"/>
    <property type="match status" value="1"/>
</dbReference>
<dbReference type="EMBL" id="WXYQ01000006">
    <property type="protein sequence ID" value="NBG96035.1"/>
    <property type="molecule type" value="Genomic_DNA"/>
</dbReference>